<accession>A0A0F9NZJ9</accession>
<proteinExistence type="predicted"/>
<organism evidence="1">
    <name type="scientific">marine sediment metagenome</name>
    <dbReference type="NCBI Taxonomy" id="412755"/>
    <lineage>
        <taxon>unclassified sequences</taxon>
        <taxon>metagenomes</taxon>
        <taxon>ecological metagenomes</taxon>
    </lineage>
</organism>
<name>A0A0F9NZJ9_9ZZZZ</name>
<comment type="caution">
    <text evidence="1">The sequence shown here is derived from an EMBL/GenBank/DDBJ whole genome shotgun (WGS) entry which is preliminary data.</text>
</comment>
<evidence type="ECO:0000313" key="1">
    <source>
        <dbReference type="EMBL" id="KKN23264.1"/>
    </source>
</evidence>
<dbReference type="EMBL" id="LAZR01002990">
    <property type="protein sequence ID" value="KKN23264.1"/>
    <property type="molecule type" value="Genomic_DNA"/>
</dbReference>
<gene>
    <name evidence="1" type="ORF">LCGC14_0906780</name>
</gene>
<sequence length="185" mass="18830">MSQQLFGGEVSGPGTTAISEDLLTGGGRVQAASTAGLGFDASADMQAAIEALLADPGDRLQGLFAALEPFERRTTAEAVEGTREGFGQLGGRFSRNRDEAEARTRGELAGNFAKSRESSILEAGNMQAGVVAALLQALMQSRGQTLDFFRPGQANFQQGILGDLIGAAGLAGASKIGGPVTVAGG</sequence>
<reference evidence="1" key="1">
    <citation type="journal article" date="2015" name="Nature">
        <title>Complex archaea that bridge the gap between prokaryotes and eukaryotes.</title>
        <authorList>
            <person name="Spang A."/>
            <person name="Saw J.H."/>
            <person name="Jorgensen S.L."/>
            <person name="Zaremba-Niedzwiedzka K."/>
            <person name="Martijn J."/>
            <person name="Lind A.E."/>
            <person name="van Eijk R."/>
            <person name="Schleper C."/>
            <person name="Guy L."/>
            <person name="Ettema T.J."/>
        </authorList>
    </citation>
    <scope>NUCLEOTIDE SEQUENCE</scope>
</reference>
<dbReference type="AlphaFoldDB" id="A0A0F9NZJ9"/>
<protein>
    <submittedName>
        <fullName evidence="1">Uncharacterized protein</fullName>
    </submittedName>
</protein>